<dbReference type="EMBL" id="UWOC01000151">
    <property type="protein sequence ID" value="VCU09661.1"/>
    <property type="molecule type" value="Genomic_DNA"/>
</dbReference>
<evidence type="ECO:0000313" key="2">
    <source>
        <dbReference type="Proteomes" id="UP000289200"/>
    </source>
</evidence>
<protein>
    <recommendedName>
        <fullName evidence="3">Phage tail protein</fullName>
    </recommendedName>
</protein>
<dbReference type="AlphaFoldDB" id="A0A3S4B5H6"/>
<accession>A0A3S4B5H6</accession>
<dbReference type="OrthoDB" id="7375409at2"/>
<evidence type="ECO:0008006" key="3">
    <source>
        <dbReference type="Google" id="ProtNLM"/>
    </source>
</evidence>
<organism evidence="1 2">
    <name type="scientific">Rhodoplanes serenus</name>
    <dbReference type="NCBI Taxonomy" id="200615"/>
    <lineage>
        <taxon>Bacteria</taxon>
        <taxon>Pseudomonadati</taxon>
        <taxon>Pseudomonadota</taxon>
        <taxon>Alphaproteobacteria</taxon>
        <taxon>Hyphomicrobiales</taxon>
        <taxon>Nitrobacteraceae</taxon>
        <taxon>Rhodoplanes</taxon>
    </lineage>
</organism>
<reference evidence="2" key="1">
    <citation type="submission" date="2018-10" db="EMBL/GenBank/DDBJ databases">
        <authorList>
            <person name="Peiro R."/>
            <person name="Begona"/>
            <person name="Cbmso G."/>
            <person name="Lopez M."/>
            <person name="Gonzalez S."/>
            <person name="Sacristan E."/>
            <person name="Castillo E."/>
        </authorList>
    </citation>
    <scope>NUCLEOTIDE SEQUENCE [LARGE SCALE GENOMIC DNA]</scope>
</reference>
<dbReference type="RefSeq" id="WP_129609489.1">
    <property type="nucleotide sequence ID" value="NZ_UWOC01000151.1"/>
</dbReference>
<dbReference type="Pfam" id="PF06199">
    <property type="entry name" value="Phage_tail_2"/>
    <property type="match status" value="1"/>
</dbReference>
<evidence type="ECO:0000313" key="1">
    <source>
        <dbReference type="EMBL" id="VCU09661.1"/>
    </source>
</evidence>
<keyword evidence="2" id="KW-1185">Reference proteome</keyword>
<sequence length="148" mass="15673">MAKPTTQRWTKLSIWPGDGASPEDFTSKVCGLTSKGISFSASTSDSNVPDCDNPDAPSWTERVAQALSSTVSGSGVMAEETFAFWRDWFLSGAPKNVRIVLGLTAPGYFAGSYLLTSFELTGNQGDGKVQVSLQLQSDGPVSWTTGAP</sequence>
<dbReference type="Proteomes" id="UP000289200">
    <property type="component" value="Unassembled WGS sequence"/>
</dbReference>
<dbReference type="InterPro" id="IPR011855">
    <property type="entry name" value="Phgtail_TP901_1"/>
</dbReference>
<gene>
    <name evidence="1" type="ORF">RHODGE_RHODGE_02830</name>
</gene>
<proteinExistence type="predicted"/>
<comment type="caution">
    <text evidence="1">The sequence shown here is derived from an EMBL/GenBank/DDBJ whole genome shotgun (WGS) entry which is preliminary data.</text>
</comment>
<name>A0A3S4B5H6_9BRAD</name>